<evidence type="ECO:0000313" key="4">
    <source>
        <dbReference type="Proteomes" id="UP000807469"/>
    </source>
</evidence>
<dbReference type="AlphaFoldDB" id="A0A9P5ZDJ6"/>
<protein>
    <submittedName>
        <fullName evidence="3">Uncharacterized protein</fullName>
    </submittedName>
</protein>
<dbReference type="Proteomes" id="UP000807469">
    <property type="component" value="Unassembled WGS sequence"/>
</dbReference>
<name>A0A9P5ZDJ6_9AGAR</name>
<feature type="transmembrane region" description="Helical" evidence="2">
    <location>
        <begin position="34"/>
        <end position="55"/>
    </location>
</feature>
<gene>
    <name evidence="3" type="ORF">BDN70DRAFT_589063</name>
</gene>
<comment type="caution">
    <text evidence="3">The sequence shown here is derived from an EMBL/GenBank/DDBJ whole genome shotgun (WGS) entry which is preliminary data.</text>
</comment>
<feature type="region of interest" description="Disordered" evidence="1">
    <location>
        <begin position="197"/>
        <end position="240"/>
    </location>
</feature>
<organism evidence="3 4">
    <name type="scientific">Pholiota conissans</name>
    <dbReference type="NCBI Taxonomy" id="109636"/>
    <lineage>
        <taxon>Eukaryota</taxon>
        <taxon>Fungi</taxon>
        <taxon>Dikarya</taxon>
        <taxon>Basidiomycota</taxon>
        <taxon>Agaricomycotina</taxon>
        <taxon>Agaricomycetes</taxon>
        <taxon>Agaricomycetidae</taxon>
        <taxon>Agaricales</taxon>
        <taxon>Agaricineae</taxon>
        <taxon>Strophariaceae</taxon>
        <taxon>Pholiota</taxon>
    </lineage>
</organism>
<feature type="compositionally biased region" description="Pro residues" evidence="1">
    <location>
        <begin position="220"/>
        <end position="232"/>
    </location>
</feature>
<sequence length="256" mass="28086">MSHLSRRTTALDYKLPQTVEYIQQGWLNTCQSSAAISGFLTVTSTLLLLFFKNIANFDSARNNSHGILLCLDIVGYASIFLNISSCMSCFILLDRLGEVPYNASRDPNVPMGGRTTMGQESVLRTYGIGALWKWVIWHWLFCFVTGLGTIFAQILIYIWLQESSQTQVALSCIGAFCILPFVAFLLAPVVNSIRKRNQGSDTESARTPTPRPNSGSSPVIPYPSSPIIPPSSPISTIGPRDRHMSMATSFKGAPGI</sequence>
<dbReference type="OrthoDB" id="3225366at2759"/>
<evidence type="ECO:0000313" key="3">
    <source>
        <dbReference type="EMBL" id="KAF9485471.1"/>
    </source>
</evidence>
<accession>A0A9P5ZDJ6</accession>
<keyword evidence="4" id="KW-1185">Reference proteome</keyword>
<feature type="transmembrane region" description="Helical" evidence="2">
    <location>
        <begin position="67"/>
        <end position="93"/>
    </location>
</feature>
<evidence type="ECO:0000256" key="2">
    <source>
        <dbReference type="SAM" id="Phobius"/>
    </source>
</evidence>
<dbReference type="EMBL" id="MU155135">
    <property type="protein sequence ID" value="KAF9485471.1"/>
    <property type="molecule type" value="Genomic_DNA"/>
</dbReference>
<keyword evidence="2" id="KW-0812">Transmembrane</keyword>
<evidence type="ECO:0000256" key="1">
    <source>
        <dbReference type="SAM" id="MobiDB-lite"/>
    </source>
</evidence>
<reference evidence="3" key="1">
    <citation type="submission" date="2020-11" db="EMBL/GenBank/DDBJ databases">
        <authorList>
            <consortium name="DOE Joint Genome Institute"/>
            <person name="Ahrendt S."/>
            <person name="Riley R."/>
            <person name="Andreopoulos W."/>
            <person name="Labutti K."/>
            <person name="Pangilinan J."/>
            <person name="Ruiz-Duenas F.J."/>
            <person name="Barrasa J.M."/>
            <person name="Sanchez-Garcia M."/>
            <person name="Camarero S."/>
            <person name="Miyauchi S."/>
            <person name="Serrano A."/>
            <person name="Linde D."/>
            <person name="Babiker R."/>
            <person name="Drula E."/>
            <person name="Ayuso-Fernandez I."/>
            <person name="Pacheco R."/>
            <person name="Padilla G."/>
            <person name="Ferreira P."/>
            <person name="Barriuso J."/>
            <person name="Kellner H."/>
            <person name="Castanera R."/>
            <person name="Alfaro M."/>
            <person name="Ramirez L."/>
            <person name="Pisabarro A.G."/>
            <person name="Kuo A."/>
            <person name="Tritt A."/>
            <person name="Lipzen A."/>
            <person name="He G."/>
            <person name="Yan M."/>
            <person name="Ng V."/>
            <person name="Cullen D."/>
            <person name="Martin F."/>
            <person name="Rosso M.-N."/>
            <person name="Henrissat B."/>
            <person name="Hibbett D."/>
            <person name="Martinez A.T."/>
            <person name="Grigoriev I.V."/>
        </authorList>
    </citation>
    <scope>NUCLEOTIDE SEQUENCE</scope>
    <source>
        <strain evidence="3">CIRM-BRFM 674</strain>
    </source>
</reference>
<keyword evidence="2" id="KW-0472">Membrane</keyword>
<feature type="transmembrane region" description="Helical" evidence="2">
    <location>
        <begin position="136"/>
        <end position="160"/>
    </location>
</feature>
<keyword evidence="2" id="KW-1133">Transmembrane helix</keyword>
<proteinExistence type="predicted"/>
<feature type="transmembrane region" description="Helical" evidence="2">
    <location>
        <begin position="167"/>
        <end position="190"/>
    </location>
</feature>